<protein>
    <submittedName>
        <fullName evidence="1">Uncharacterized protein</fullName>
    </submittedName>
</protein>
<accession>A0A8X6QFX1</accession>
<keyword evidence="2" id="KW-1185">Reference proteome</keyword>
<name>A0A8X6QFX1_NEPPI</name>
<evidence type="ECO:0000313" key="1">
    <source>
        <dbReference type="EMBL" id="GFU17083.1"/>
    </source>
</evidence>
<sequence>MFHLNIAEAYRGKIGGADYPGILIREGSQCEDSEKYKCFGIHFRGFYAKMIYSFYTHDIHLTLTSTLYSSMFVQKLEEVYIEGSGCSYGSPRASDRGRGPFE</sequence>
<gene>
    <name evidence="1" type="ORF">NPIL_131831</name>
</gene>
<dbReference type="AlphaFoldDB" id="A0A8X6QFX1"/>
<proteinExistence type="predicted"/>
<evidence type="ECO:0000313" key="2">
    <source>
        <dbReference type="Proteomes" id="UP000887013"/>
    </source>
</evidence>
<dbReference type="Proteomes" id="UP000887013">
    <property type="component" value="Unassembled WGS sequence"/>
</dbReference>
<comment type="caution">
    <text evidence="1">The sequence shown here is derived from an EMBL/GenBank/DDBJ whole genome shotgun (WGS) entry which is preliminary data.</text>
</comment>
<dbReference type="EMBL" id="BMAW01079869">
    <property type="protein sequence ID" value="GFU17083.1"/>
    <property type="molecule type" value="Genomic_DNA"/>
</dbReference>
<organism evidence="1 2">
    <name type="scientific">Nephila pilipes</name>
    <name type="common">Giant wood spider</name>
    <name type="synonym">Nephila maculata</name>
    <dbReference type="NCBI Taxonomy" id="299642"/>
    <lineage>
        <taxon>Eukaryota</taxon>
        <taxon>Metazoa</taxon>
        <taxon>Ecdysozoa</taxon>
        <taxon>Arthropoda</taxon>
        <taxon>Chelicerata</taxon>
        <taxon>Arachnida</taxon>
        <taxon>Araneae</taxon>
        <taxon>Araneomorphae</taxon>
        <taxon>Entelegynae</taxon>
        <taxon>Araneoidea</taxon>
        <taxon>Nephilidae</taxon>
        <taxon>Nephila</taxon>
    </lineage>
</organism>
<reference evidence="1" key="1">
    <citation type="submission" date="2020-08" db="EMBL/GenBank/DDBJ databases">
        <title>Multicomponent nature underlies the extraordinary mechanical properties of spider dragline silk.</title>
        <authorList>
            <person name="Kono N."/>
            <person name="Nakamura H."/>
            <person name="Mori M."/>
            <person name="Yoshida Y."/>
            <person name="Ohtoshi R."/>
            <person name="Malay A.D."/>
            <person name="Moran D.A.P."/>
            <person name="Tomita M."/>
            <person name="Numata K."/>
            <person name="Arakawa K."/>
        </authorList>
    </citation>
    <scope>NUCLEOTIDE SEQUENCE</scope>
</reference>